<dbReference type="EMBL" id="JH370296">
    <property type="protein sequence ID" value="ELA40747.1"/>
    <property type="molecule type" value="Genomic_DNA"/>
</dbReference>
<dbReference type="Proteomes" id="UP000011082">
    <property type="component" value="Unassembled WGS sequence"/>
</dbReference>
<dbReference type="VEuPathDB" id="MicrosporidiaDB:VICG_02217"/>
<dbReference type="InterPro" id="IPR036390">
    <property type="entry name" value="WH_DNA-bd_sf"/>
</dbReference>
<dbReference type="OrthoDB" id="2196119at2759"/>
<gene>
    <name evidence="1" type="ORF">VICG_02217</name>
</gene>
<dbReference type="STRING" id="993615.L2GKD1"/>
<dbReference type="RefSeq" id="XP_007605661.1">
    <property type="nucleotide sequence ID" value="XM_007605599.1"/>
</dbReference>
<dbReference type="HOGENOM" id="CLU_1379088_0_0_1"/>
<name>L2GKD1_VITCO</name>
<feature type="non-terminal residue" evidence="1">
    <location>
        <position position="198"/>
    </location>
</feature>
<dbReference type="SUPFAM" id="SSF46785">
    <property type="entry name" value="Winged helix' DNA-binding domain"/>
    <property type="match status" value="1"/>
</dbReference>
<keyword evidence="2" id="KW-1185">Reference proteome</keyword>
<evidence type="ECO:0000313" key="2">
    <source>
        <dbReference type="Proteomes" id="UP000011082"/>
    </source>
</evidence>
<organism evidence="1 2">
    <name type="scientific">Vittaforma corneae (strain ATCC 50505)</name>
    <name type="common">Microsporidian parasite</name>
    <name type="synonym">Nosema corneum</name>
    <dbReference type="NCBI Taxonomy" id="993615"/>
    <lineage>
        <taxon>Eukaryota</taxon>
        <taxon>Fungi</taxon>
        <taxon>Fungi incertae sedis</taxon>
        <taxon>Microsporidia</taxon>
        <taxon>Nosematidae</taxon>
        <taxon>Vittaforma</taxon>
    </lineage>
</organism>
<reference evidence="2" key="1">
    <citation type="submission" date="2011-05" db="EMBL/GenBank/DDBJ databases">
        <title>The genome sequence of Vittaforma corneae strain ATCC 50505.</title>
        <authorList>
            <consortium name="The Broad Institute Genome Sequencing Platform"/>
            <person name="Cuomo C."/>
            <person name="Didier E."/>
            <person name="Bowers L."/>
            <person name="Young S.K."/>
            <person name="Zeng Q."/>
            <person name="Gargeya S."/>
            <person name="Fitzgerald M."/>
            <person name="Haas B."/>
            <person name="Abouelleil A."/>
            <person name="Alvarado L."/>
            <person name="Arachchi H.M."/>
            <person name="Berlin A."/>
            <person name="Chapman S.B."/>
            <person name="Gearin G."/>
            <person name="Goldberg J."/>
            <person name="Griggs A."/>
            <person name="Gujja S."/>
            <person name="Hansen M."/>
            <person name="Heiman D."/>
            <person name="Howarth C."/>
            <person name="Larimer J."/>
            <person name="Lui A."/>
            <person name="MacDonald P.J.P."/>
            <person name="McCowen C."/>
            <person name="Montmayeur A."/>
            <person name="Murphy C."/>
            <person name="Neiman D."/>
            <person name="Pearson M."/>
            <person name="Priest M."/>
            <person name="Roberts A."/>
            <person name="Saif S."/>
            <person name="Shea T."/>
            <person name="Sisk P."/>
            <person name="Stolte C."/>
            <person name="Sykes S."/>
            <person name="Wortman J."/>
            <person name="Nusbaum C."/>
            <person name="Birren B."/>
        </authorList>
    </citation>
    <scope>NUCLEOTIDE SEQUENCE [LARGE SCALE GENOMIC DNA]</scope>
    <source>
        <strain evidence="2">ATCC 50505</strain>
    </source>
</reference>
<dbReference type="AlphaFoldDB" id="L2GKD1"/>
<protein>
    <submittedName>
        <fullName evidence="1">Uncharacterized protein</fullName>
    </submittedName>
</protein>
<evidence type="ECO:0000313" key="1">
    <source>
        <dbReference type="EMBL" id="ELA40747.1"/>
    </source>
</evidence>
<accession>L2GKD1</accession>
<sequence>MKSNTVHHQPRSIFPKNFRLLSTLYKILASVYSFNQRRGLTLIFIKYVESIEKLFKHRVEMALLEQLNFICNGSIVFTPIRILDEGIKKNTFKIDVKEGFDIDIALFNYYCELYYTWLEENNIQGRICRFHPDFIKEEWRIPPKPFLLEVKVPQIEDDIKQLARDKASTIIERIKERERQRKEQFVHECTVKIDYEAR</sequence>
<proteinExistence type="predicted"/>
<dbReference type="InParanoid" id="L2GKD1"/>
<dbReference type="GeneID" id="19882926"/>